<gene>
    <name evidence="10" type="primary">DIP5</name>
    <name evidence="10" type="ORF">ATY40_BA7503008</name>
</gene>
<evidence type="ECO:0000256" key="5">
    <source>
        <dbReference type="ARBA" id="ARBA00022970"/>
    </source>
</evidence>
<evidence type="ECO:0000313" key="10">
    <source>
        <dbReference type="EMBL" id="ANZ75525.1"/>
    </source>
</evidence>
<dbReference type="PROSITE" id="PS00218">
    <property type="entry name" value="AMINO_ACID_PERMEASE_1"/>
    <property type="match status" value="1"/>
</dbReference>
<dbReference type="InterPro" id="IPR050524">
    <property type="entry name" value="APC_YAT"/>
</dbReference>
<dbReference type="PIRSF" id="PIRSF006060">
    <property type="entry name" value="AA_transporter"/>
    <property type="match status" value="1"/>
</dbReference>
<feature type="transmembrane region" description="Helical" evidence="8">
    <location>
        <begin position="486"/>
        <end position="505"/>
    </location>
</feature>
<feature type="transmembrane region" description="Helical" evidence="8">
    <location>
        <begin position="441"/>
        <end position="466"/>
    </location>
</feature>
<feature type="transmembrane region" description="Helical" evidence="8">
    <location>
        <begin position="143"/>
        <end position="162"/>
    </location>
</feature>
<dbReference type="FunFam" id="1.20.1740.10:FF:000006">
    <property type="entry name" value="General amino acid permease"/>
    <property type="match status" value="1"/>
</dbReference>
<keyword evidence="5" id="KW-0029">Amino-acid transport</keyword>
<feature type="transmembrane region" description="Helical" evidence="8">
    <location>
        <begin position="187"/>
        <end position="208"/>
    </location>
</feature>
<dbReference type="GO" id="GO:0016020">
    <property type="term" value="C:membrane"/>
    <property type="evidence" value="ECO:0007669"/>
    <property type="project" value="UniProtKB-SubCell"/>
</dbReference>
<dbReference type="GO" id="GO:0015171">
    <property type="term" value="F:amino acid transmembrane transporter activity"/>
    <property type="evidence" value="ECO:0007669"/>
    <property type="project" value="TreeGrafter"/>
</dbReference>
<dbReference type="PANTHER" id="PTHR43341:SF9">
    <property type="entry name" value="DICARBOXYLIC AMINO ACID PERMEASE"/>
    <property type="match status" value="1"/>
</dbReference>
<evidence type="ECO:0000259" key="9">
    <source>
        <dbReference type="Pfam" id="PF00324"/>
    </source>
</evidence>
<evidence type="ECO:0000313" key="11">
    <source>
        <dbReference type="Proteomes" id="UP000094565"/>
    </source>
</evidence>
<evidence type="ECO:0000256" key="6">
    <source>
        <dbReference type="ARBA" id="ARBA00022989"/>
    </source>
</evidence>
<feature type="transmembrane region" description="Helical" evidence="8">
    <location>
        <begin position="315"/>
        <end position="332"/>
    </location>
</feature>
<evidence type="ECO:0000256" key="4">
    <source>
        <dbReference type="ARBA" id="ARBA00022692"/>
    </source>
</evidence>
<evidence type="ECO:0000256" key="3">
    <source>
        <dbReference type="ARBA" id="ARBA00022448"/>
    </source>
</evidence>
<protein>
    <submittedName>
        <fullName evidence="10">BA75_03008T0</fullName>
    </submittedName>
</protein>
<comment type="similarity">
    <text evidence="2">Belongs to the amino acid-polyamine-organocation (APC) superfamily. YAT (TC 2.A.3.10) family.</text>
</comment>
<feature type="transmembrane region" description="Helical" evidence="8">
    <location>
        <begin position="220"/>
        <end position="238"/>
    </location>
</feature>
<dbReference type="InterPro" id="IPR004840">
    <property type="entry name" value="Amino_acid_permease_CS"/>
</dbReference>
<dbReference type="InterPro" id="IPR004841">
    <property type="entry name" value="AA-permease/SLC12A_dom"/>
</dbReference>
<dbReference type="PANTHER" id="PTHR43341">
    <property type="entry name" value="AMINO ACID PERMEASE"/>
    <property type="match status" value="1"/>
</dbReference>
<evidence type="ECO:0000256" key="8">
    <source>
        <dbReference type="SAM" id="Phobius"/>
    </source>
</evidence>
<sequence length="592" mass="65290">MKNLFNSSDSEKHEEKVIDEKVQSISYSQSILSLPDLDPTLSRHASEYEADLVKTQPGVTGEKGHALKRDLKARHISMIALGGSLGTGLLIGTANSLATAGPGSVFITYSFVGLMVFFVMSALGEMATYIPLAGGFTGYSDRYAHPALGFAVGYSYLAKYLIVTPNQLVAGSLVMQYWVSPEKVNPGVWITIFLVSVVLINLFGVKFFGELEFWLSSLKVVTVLGLIIMLFCFMLGGGPDHERLGFRYWTDPGAFAPWRGIASIPKAKFIAFVSSFVYAVFAYSGTELVGVVVAEASRPRRNVPRAIKLTFYRICVFYILSVLLLGCCVAYNDPELVAARAKSTSSSASPFVVAINAQGISGLPHLMNACILIFVFSACNSDLYIATRTLYGLSVQKKAPKILSRTNKTGVPYLSLAVAFCFSCLAYMACSSGSASIFGYFVNVVSIMGLLTWISLLITHICFMNAMKAQGIPRSSLPYRAPLQPYASWITLFFCILVALIKNFTVFLNGFNYKDFITGYIGIPYYFICFFGYKFITGAKRHKSEEVDLITHKDVVDAEEEECAFKEAELKAERGNKKDAQWLYDRIFGWIF</sequence>
<reference evidence="10 11" key="1">
    <citation type="submission" date="2016-02" db="EMBL/GenBank/DDBJ databases">
        <title>Comparative genomic and transcriptomic foundation for Pichia pastoris.</title>
        <authorList>
            <person name="Love K.R."/>
            <person name="Shah K.A."/>
            <person name="Whittaker C.A."/>
            <person name="Wu J."/>
            <person name="Bartlett M.C."/>
            <person name="Ma D."/>
            <person name="Leeson R.L."/>
            <person name="Priest M."/>
            <person name="Young S.K."/>
            <person name="Love J.C."/>
        </authorList>
    </citation>
    <scope>NUCLEOTIDE SEQUENCE [LARGE SCALE GENOMIC DNA]</scope>
    <source>
        <strain evidence="10 11">ATCC 28485</strain>
    </source>
</reference>
<keyword evidence="7 8" id="KW-0472">Membrane</keyword>
<dbReference type="Proteomes" id="UP000094565">
    <property type="component" value="Chromosome 2"/>
</dbReference>
<feature type="transmembrane region" description="Helical" evidence="8">
    <location>
        <begin position="517"/>
        <end position="536"/>
    </location>
</feature>
<keyword evidence="4 8" id="KW-0812">Transmembrane</keyword>
<evidence type="ECO:0000256" key="2">
    <source>
        <dbReference type="ARBA" id="ARBA00006983"/>
    </source>
</evidence>
<dbReference type="AlphaFoldDB" id="A0A1B2JCD6"/>
<organism evidence="10 11">
    <name type="scientific">Komagataella pastoris</name>
    <name type="common">Yeast</name>
    <name type="synonym">Pichia pastoris</name>
    <dbReference type="NCBI Taxonomy" id="4922"/>
    <lineage>
        <taxon>Eukaryota</taxon>
        <taxon>Fungi</taxon>
        <taxon>Dikarya</taxon>
        <taxon>Ascomycota</taxon>
        <taxon>Saccharomycotina</taxon>
        <taxon>Pichiomycetes</taxon>
        <taxon>Pichiales</taxon>
        <taxon>Pichiaceae</taxon>
        <taxon>Komagataella</taxon>
    </lineage>
</organism>
<feature type="transmembrane region" description="Helical" evidence="8">
    <location>
        <begin position="269"/>
        <end position="294"/>
    </location>
</feature>
<proteinExistence type="inferred from homology"/>
<feature type="domain" description="Amino acid permease/ SLC12A" evidence="9">
    <location>
        <begin position="75"/>
        <end position="542"/>
    </location>
</feature>
<evidence type="ECO:0000256" key="1">
    <source>
        <dbReference type="ARBA" id="ARBA00004141"/>
    </source>
</evidence>
<feature type="transmembrane region" description="Helical" evidence="8">
    <location>
        <begin position="78"/>
        <end position="98"/>
    </location>
</feature>
<dbReference type="Pfam" id="PF00324">
    <property type="entry name" value="AA_permease"/>
    <property type="match status" value="1"/>
</dbReference>
<dbReference type="OrthoDB" id="3900342at2759"/>
<keyword evidence="3" id="KW-0813">Transport</keyword>
<feature type="transmembrane region" description="Helical" evidence="8">
    <location>
        <begin position="411"/>
        <end position="429"/>
    </location>
</feature>
<comment type="subcellular location">
    <subcellularLocation>
        <location evidence="1">Membrane</location>
        <topology evidence="1">Multi-pass membrane protein</topology>
    </subcellularLocation>
</comment>
<evidence type="ECO:0000256" key="7">
    <source>
        <dbReference type="ARBA" id="ARBA00023136"/>
    </source>
</evidence>
<accession>A0A1B2JCD6</accession>
<keyword evidence="11" id="KW-1185">Reference proteome</keyword>
<dbReference type="EMBL" id="CP014585">
    <property type="protein sequence ID" value="ANZ75525.1"/>
    <property type="molecule type" value="Genomic_DNA"/>
</dbReference>
<name>A0A1B2JCD6_PICPA</name>
<keyword evidence="6 8" id="KW-1133">Transmembrane helix</keyword>
<dbReference type="Gene3D" id="1.20.1740.10">
    <property type="entry name" value="Amino acid/polyamine transporter I"/>
    <property type="match status" value="1"/>
</dbReference>